<protein>
    <recommendedName>
        <fullName evidence="4">Ankyrin repeat protein</fullName>
    </recommendedName>
</protein>
<proteinExistence type="predicted"/>
<reference evidence="2 3" key="1">
    <citation type="journal article" date="2024" name="J. Plant Pathol.">
        <title>Sequence and assembly of the genome of Seiridium unicorne, isolate CBS 538.82, causal agent of cypress canker disease.</title>
        <authorList>
            <person name="Scali E."/>
            <person name="Rocca G.D."/>
            <person name="Danti R."/>
            <person name="Garbelotto M."/>
            <person name="Barberini S."/>
            <person name="Baroncelli R."/>
            <person name="Emiliani G."/>
        </authorList>
    </citation>
    <scope>NUCLEOTIDE SEQUENCE [LARGE SCALE GENOMIC DNA]</scope>
    <source>
        <strain evidence="2 3">BM-138-508</strain>
    </source>
</reference>
<dbReference type="SMART" id="SM00248">
    <property type="entry name" value="ANK"/>
    <property type="match status" value="1"/>
</dbReference>
<accession>A0ABR2UMN3</accession>
<dbReference type="PROSITE" id="PS50297">
    <property type="entry name" value="ANK_REP_REGION"/>
    <property type="match status" value="1"/>
</dbReference>
<dbReference type="InterPro" id="IPR002110">
    <property type="entry name" value="Ankyrin_rpt"/>
</dbReference>
<dbReference type="InterPro" id="IPR036770">
    <property type="entry name" value="Ankyrin_rpt-contain_sf"/>
</dbReference>
<comment type="caution">
    <text evidence="2">The sequence shown here is derived from an EMBL/GenBank/DDBJ whole genome shotgun (WGS) entry which is preliminary data.</text>
</comment>
<dbReference type="PROSITE" id="PS50088">
    <property type="entry name" value="ANK_REPEAT"/>
    <property type="match status" value="1"/>
</dbReference>
<sequence>MSQLSDKKITSLDDLPTELIAMICAEINNAKDKVHIGLALPDIFVSERINIFQLELAGLKARCAELFFFPPIDDSAEDDDSDYILRMMYRGQILADLRSISILHAIRKGYVDVVRVILQSWEATNPGLIGGTIRQEDELPWLRPLLHYAIDRRRPDIVKMLLEEGADPNRRYIFCRSPHLEHRICSDDDHKDLSTSDGHCSDSMDFLLKALRPEHKKQMVADVGMLDEMGLLLIEHGYVLSAGLQSQFEDASQFGALRLANAIWSKIGGKTIDEDKRVSILTAALNLAVRRVDRNEKVIDYLLGLKANSGSYPDETSGSWLVEYAVRAGCLNNAIFLLQKGLKNRGPKIKYSEYSEITKRSEEKIEGMLALAPEDLLHLLQGYESMTELLKNYSPE</sequence>
<keyword evidence="1" id="KW-0040">ANK repeat</keyword>
<dbReference type="SUPFAM" id="SSF48403">
    <property type="entry name" value="Ankyrin repeat"/>
    <property type="match status" value="1"/>
</dbReference>
<dbReference type="EMBL" id="JARVKF010000412">
    <property type="protein sequence ID" value="KAK9415831.1"/>
    <property type="molecule type" value="Genomic_DNA"/>
</dbReference>
<evidence type="ECO:0000313" key="3">
    <source>
        <dbReference type="Proteomes" id="UP001408356"/>
    </source>
</evidence>
<name>A0ABR2UMN3_9PEZI</name>
<evidence type="ECO:0008006" key="4">
    <source>
        <dbReference type="Google" id="ProtNLM"/>
    </source>
</evidence>
<dbReference type="Proteomes" id="UP001408356">
    <property type="component" value="Unassembled WGS sequence"/>
</dbReference>
<feature type="repeat" description="ANK" evidence="1">
    <location>
        <begin position="146"/>
        <end position="173"/>
    </location>
</feature>
<evidence type="ECO:0000256" key="1">
    <source>
        <dbReference type="PROSITE-ProRule" id="PRU00023"/>
    </source>
</evidence>
<keyword evidence="3" id="KW-1185">Reference proteome</keyword>
<organism evidence="2 3">
    <name type="scientific">Seiridium unicorne</name>
    <dbReference type="NCBI Taxonomy" id="138068"/>
    <lineage>
        <taxon>Eukaryota</taxon>
        <taxon>Fungi</taxon>
        <taxon>Dikarya</taxon>
        <taxon>Ascomycota</taxon>
        <taxon>Pezizomycotina</taxon>
        <taxon>Sordariomycetes</taxon>
        <taxon>Xylariomycetidae</taxon>
        <taxon>Amphisphaeriales</taxon>
        <taxon>Sporocadaceae</taxon>
        <taxon>Seiridium</taxon>
    </lineage>
</organism>
<dbReference type="Gene3D" id="1.25.40.20">
    <property type="entry name" value="Ankyrin repeat-containing domain"/>
    <property type="match status" value="1"/>
</dbReference>
<gene>
    <name evidence="2" type="ORF">SUNI508_10131</name>
</gene>
<dbReference type="Pfam" id="PF00023">
    <property type="entry name" value="Ank"/>
    <property type="match status" value="1"/>
</dbReference>
<evidence type="ECO:0000313" key="2">
    <source>
        <dbReference type="EMBL" id="KAK9415831.1"/>
    </source>
</evidence>